<feature type="transmembrane region" description="Helical" evidence="1">
    <location>
        <begin position="56"/>
        <end position="72"/>
    </location>
</feature>
<name>A0A1F8EI13_9BACT</name>
<comment type="caution">
    <text evidence="2">The sequence shown here is derived from an EMBL/GenBank/DDBJ whole genome shotgun (WGS) entry which is preliminary data.</text>
</comment>
<feature type="transmembrane region" description="Helical" evidence="1">
    <location>
        <begin position="30"/>
        <end position="49"/>
    </location>
</feature>
<protein>
    <submittedName>
        <fullName evidence="2">Uncharacterized protein</fullName>
    </submittedName>
</protein>
<evidence type="ECO:0000313" key="3">
    <source>
        <dbReference type="Proteomes" id="UP000177117"/>
    </source>
</evidence>
<gene>
    <name evidence="2" type="ORF">A2650_00920</name>
</gene>
<reference evidence="2 3" key="1">
    <citation type="journal article" date="2016" name="Nat. Commun.">
        <title>Thousands of microbial genomes shed light on interconnected biogeochemical processes in an aquifer system.</title>
        <authorList>
            <person name="Anantharaman K."/>
            <person name="Brown C.T."/>
            <person name="Hug L.A."/>
            <person name="Sharon I."/>
            <person name="Castelle C.J."/>
            <person name="Probst A.J."/>
            <person name="Thomas B.C."/>
            <person name="Singh A."/>
            <person name="Wilkins M.J."/>
            <person name="Karaoz U."/>
            <person name="Brodie E.L."/>
            <person name="Williams K.H."/>
            <person name="Hubbard S.S."/>
            <person name="Banfield J.F."/>
        </authorList>
    </citation>
    <scope>NUCLEOTIDE SEQUENCE [LARGE SCALE GENOMIC DNA]</scope>
</reference>
<feature type="transmembrane region" description="Helical" evidence="1">
    <location>
        <begin position="78"/>
        <end position="97"/>
    </location>
</feature>
<dbReference type="EMBL" id="MGJD01000037">
    <property type="protein sequence ID" value="OGM99698.1"/>
    <property type="molecule type" value="Genomic_DNA"/>
</dbReference>
<sequence length="173" mass="18945">MLLMLLILFLVVAILVVAKRLESGKLNQVWTLHLIGVVGISSIIANFFIPSPVLDGIFLIAGGISFIIFYHFNYYFFGLLILGLGILSNGLVVTLNGGMPVSKQGMIACCGRVFGLESGYNYMDNTMLPWLSDWVYIPYLTSGIASPGDLLMLTGLIIVTIKELFASYNLKRG</sequence>
<evidence type="ECO:0000256" key="1">
    <source>
        <dbReference type="SAM" id="Phobius"/>
    </source>
</evidence>
<proteinExistence type="predicted"/>
<dbReference type="Pfam" id="PF17248">
    <property type="entry name" value="DUF5317"/>
    <property type="match status" value="1"/>
</dbReference>
<dbReference type="AlphaFoldDB" id="A0A1F8EI13"/>
<keyword evidence="1" id="KW-1133">Transmembrane helix</keyword>
<accession>A0A1F8EI13</accession>
<keyword evidence="1" id="KW-0472">Membrane</keyword>
<evidence type="ECO:0000313" key="2">
    <source>
        <dbReference type="EMBL" id="OGM99698.1"/>
    </source>
</evidence>
<keyword evidence="1" id="KW-0812">Transmembrane</keyword>
<organism evidence="2 3">
    <name type="scientific">Candidatus Yanofskybacteria bacterium RIFCSPHIGHO2_01_FULL_41_53</name>
    <dbReference type="NCBI Taxonomy" id="1802663"/>
    <lineage>
        <taxon>Bacteria</taxon>
        <taxon>Candidatus Yanofskyibacteriota</taxon>
    </lineage>
</organism>
<dbReference type="Proteomes" id="UP000177117">
    <property type="component" value="Unassembled WGS sequence"/>
</dbReference>
<dbReference type="InterPro" id="IPR035168">
    <property type="entry name" value="DUF5317"/>
</dbReference>